<feature type="region of interest" description="Disordered" evidence="1">
    <location>
        <begin position="185"/>
        <end position="207"/>
    </location>
</feature>
<gene>
    <name evidence="2" type="ORF">PBAH0796_LOCUS21469</name>
</gene>
<evidence type="ECO:0000313" key="2">
    <source>
        <dbReference type="EMBL" id="CAD8373656.1"/>
    </source>
</evidence>
<organism evidence="2">
    <name type="scientific">Pyrodinium bahamense</name>
    <dbReference type="NCBI Taxonomy" id="73915"/>
    <lineage>
        <taxon>Eukaryota</taxon>
        <taxon>Sar</taxon>
        <taxon>Alveolata</taxon>
        <taxon>Dinophyceae</taxon>
        <taxon>Gonyaulacales</taxon>
        <taxon>Pyrocystaceae</taxon>
        <taxon>Pyrodinium</taxon>
    </lineage>
</organism>
<dbReference type="EMBL" id="HBEG01035108">
    <property type="protein sequence ID" value="CAD8373656.1"/>
    <property type="molecule type" value="Transcribed_RNA"/>
</dbReference>
<evidence type="ECO:0000256" key="1">
    <source>
        <dbReference type="SAM" id="MobiDB-lite"/>
    </source>
</evidence>
<accession>A0A7S0ATI7</accession>
<sequence length="207" mass="21221">MVQRSEPHPTGEDCFLVTLKATVVTLGLAVLMGLWHDEVAALTPGPARSRVVVFDCSGWPGGAGGQAAAPLLRALGEAGFEAEAVAYNDAAAERLLTELAGPGVASRPAGFVRPAAAASGEQSTCGTVRFEELLRGLEAAGVAAFGHPDGAEALGQDHTRQRWEEAAPLVNGTEPGVERVRLRTLGAPGPTSAEPTALHGVGSRLSE</sequence>
<protein>
    <submittedName>
        <fullName evidence="2">Uncharacterized protein</fullName>
    </submittedName>
</protein>
<dbReference type="AlphaFoldDB" id="A0A7S0ATI7"/>
<name>A0A7S0ATI7_9DINO</name>
<proteinExistence type="predicted"/>
<reference evidence="2" key="1">
    <citation type="submission" date="2021-01" db="EMBL/GenBank/DDBJ databases">
        <authorList>
            <person name="Corre E."/>
            <person name="Pelletier E."/>
            <person name="Niang G."/>
            <person name="Scheremetjew M."/>
            <person name="Finn R."/>
            <person name="Kale V."/>
            <person name="Holt S."/>
            <person name="Cochrane G."/>
            <person name="Meng A."/>
            <person name="Brown T."/>
            <person name="Cohen L."/>
        </authorList>
    </citation>
    <scope>NUCLEOTIDE SEQUENCE</scope>
    <source>
        <strain evidence="2">Pbaha01</strain>
    </source>
</reference>